<dbReference type="Gene3D" id="3.90.1150.10">
    <property type="entry name" value="Aspartate Aminotransferase, domain 1"/>
    <property type="match status" value="1"/>
</dbReference>
<dbReference type="Pfam" id="PF00155">
    <property type="entry name" value="Aminotran_1_2"/>
    <property type="match status" value="1"/>
</dbReference>
<evidence type="ECO:0000259" key="1">
    <source>
        <dbReference type="Pfam" id="PF00155"/>
    </source>
</evidence>
<keyword evidence="2" id="KW-0808">Transferase</keyword>
<sequence>MVKIEPFEVEQWMDKYETTPGVLNVAETCAASISIDDLVALCEDKNIPHPLNTSTTLTYGAIRGSQALRERLANLYSARVSNPLRIDNILITPGTIAANFLLFYTLIGPGDHVVCMHPTYQQLYDVPKSLGAEVSLWKLRKGKQYIPDLEDLKELVKENTKMIIINNPNNPTGSTTPKSVLQGLVDFAQEKGIIILSDEVYRPLFHGISPGDPEFPPSIVSFGYAKTISTGSMSKAYSLAGIRCGWIACRDSEIIEAVATARDYTTISVSQLDDAVASYALSSSVLHALLGRNIKLAKTNVTILEKFIDRWSDVCSWVKPTSGTTALVRFEKDGRPVDDVEFCVDVISETKVMFLPASKCFGEEFKGMVRIGFVCETGVLEEALKQLSLYIRSNLL</sequence>
<dbReference type="InterPro" id="IPR015422">
    <property type="entry name" value="PyrdxlP-dep_Trfase_small"/>
</dbReference>
<dbReference type="OrthoDB" id="7042322at2759"/>
<proteinExistence type="predicted"/>
<dbReference type="EMBL" id="FJUX01000033">
    <property type="protein sequence ID" value="CZS97810.1"/>
    <property type="molecule type" value="Genomic_DNA"/>
</dbReference>
<feature type="domain" description="Aminotransferase class I/classII large" evidence="1">
    <location>
        <begin position="52"/>
        <end position="386"/>
    </location>
</feature>
<dbReference type="PANTHER" id="PTHR43510">
    <property type="entry name" value="AMINOTRANSFERASE FUNCTION, HYPOTHETICAL (EUROFUNG)"/>
    <property type="match status" value="1"/>
</dbReference>
<dbReference type="GO" id="GO:0008483">
    <property type="term" value="F:transaminase activity"/>
    <property type="evidence" value="ECO:0007669"/>
    <property type="project" value="UniProtKB-KW"/>
</dbReference>
<evidence type="ECO:0000313" key="3">
    <source>
        <dbReference type="Proteomes" id="UP000178912"/>
    </source>
</evidence>
<dbReference type="AlphaFoldDB" id="A0A1E1KIJ0"/>
<dbReference type="InterPro" id="IPR015424">
    <property type="entry name" value="PyrdxlP-dep_Trfase"/>
</dbReference>
<dbReference type="Proteomes" id="UP000178912">
    <property type="component" value="Unassembled WGS sequence"/>
</dbReference>
<dbReference type="InterPro" id="IPR015421">
    <property type="entry name" value="PyrdxlP-dep_Trfase_major"/>
</dbReference>
<evidence type="ECO:0000313" key="2">
    <source>
        <dbReference type="EMBL" id="CZS97810.1"/>
    </source>
</evidence>
<organism evidence="2 3">
    <name type="scientific">Rhynchosporium agropyri</name>
    <dbReference type="NCBI Taxonomy" id="914238"/>
    <lineage>
        <taxon>Eukaryota</taxon>
        <taxon>Fungi</taxon>
        <taxon>Dikarya</taxon>
        <taxon>Ascomycota</taxon>
        <taxon>Pezizomycotina</taxon>
        <taxon>Leotiomycetes</taxon>
        <taxon>Helotiales</taxon>
        <taxon>Ploettnerulaceae</taxon>
        <taxon>Rhynchosporium</taxon>
    </lineage>
</organism>
<dbReference type="GO" id="GO:0030170">
    <property type="term" value="F:pyridoxal phosphate binding"/>
    <property type="evidence" value="ECO:0007669"/>
    <property type="project" value="InterPro"/>
</dbReference>
<accession>A0A1E1KIJ0</accession>
<dbReference type="InterPro" id="IPR004839">
    <property type="entry name" value="Aminotransferase_I/II_large"/>
</dbReference>
<dbReference type="SUPFAM" id="SSF53383">
    <property type="entry name" value="PLP-dependent transferases"/>
    <property type="match status" value="1"/>
</dbReference>
<reference evidence="3" key="1">
    <citation type="submission" date="2016-03" db="EMBL/GenBank/DDBJ databases">
        <authorList>
            <person name="Guldener U."/>
        </authorList>
    </citation>
    <scope>NUCLEOTIDE SEQUENCE [LARGE SCALE GENOMIC DNA]</scope>
    <source>
        <strain evidence="3">04CH-RAC-A.6.1</strain>
    </source>
</reference>
<dbReference type="Gene3D" id="3.40.640.10">
    <property type="entry name" value="Type I PLP-dependent aspartate aminotransferase-like (Major domain)"/>
    <property type="match status" value="1"/>
</dbReference>
<gene>
    <name evidence="2" type="ORF">RAG0_06715</name>
</gene>
<dbReference type="PANTHER" id="PTHR43510:SF1">
    <property type="entry name" value="AMINOTRANSFERASE FUNCTION, HYPOTHETICAL (EUROFUNG)"/>
    <property type="match status" value="1"/>
</dbReference>
<protein>
    <submittedName>
        <fullName evidence="2">Probable aspartate aminotransferase</fullName>
    </submittedName>
</protein>
<keyword evidence="2" id="KW-0032">Aminotransferase</keyword>
<dbReference type="CDD" id="cd00609">
    <property type="entry name" value="AAT_like"/>
    <property type="match status" value="1"/>
</dbReference>
<name>A0A1E1KIJ0_9HELO</name>
<keyword evidence="3" id="KW-1185">Reference proteome</keyword>